<sequence>MNKKFNIATLMLATSLAFTGCANNTQEADNSNETAVEEKAEESVDQTNQADQAAETEEKAEESKEGKEKETEESEESVENKEEAADEKADDKEKEDTETSETPAVEGNLVLHRAYPDEASRSFTTVVVATSGDKIVDAFIDEYQYFGEDEGYEGVPNSDKGFGEGAKEGKILASKIVNKDPYSEAMKNAGGEVTLMDNYNAVTDFVKGKTIAELEEVLNEDDEKIMDAISGATFSSTPNLLRYIVEAAKDNTFAIGGEAENPENIELRYVLGAPHGEKSFANAVVAVEGDKIVAASIDEYQYIEEGITSQGEGSDFANDYADSKTVLASKLENNDFYSDLMAEKAGSTVTIKENFEAIENFVAGKTVEEIKETIAGAKEGEKVEAVSGATLVDTAGYLQLIVDAFENAINK</sequence>
<dbReference type="Proteomes" id="UP001637996">
    <property type="component" value="Unassembled WGS sequence"/>
</dbReference>
<dbReference type="RefSeq" id="WP_410031072.1">
    <property type="nucleotide sequence ID" value="NZ_JBGMEI010000004.1"/>
</dbReference>
<evidence type="ECO:0000256" key="2">
    <source>
        <dbReference type="SAM" id="SignalP"/>
    </source>
</evidence>
<evidence type="ECO:0000313" key="4">
    <source>
        <dbReference type="Proteomes" id="UP001637996"/>
    </source>
</evidence>
<feature type="compositionally biased region" description="Basic and acidic residues" evidence="1">
    <location>
        <begin position="78"/>
        <end position="97"/>
    </location>
</feature>
<accession>A0ABW9M7S2</accession>
<dbReference type="PROSITE" id="PS51257">
    <property type="entry name" value="PROKAR_LIPOPROTEIN"/>
    <property type="match status" value="1"/>
</dbReference>
<feature type="region of interest" description="Disordered" evidence="1">
    <location>
        <begin position="24"/>
        <end position="113"/>
    </location>
</feature>
<dbReference type="Gene3D" id="3.90.1010.20">
    <property type="match status" value="2"/>
</dbReference>
<keyword evidence="4" id="KW-1185">Reference proteome</keyword>
<proteinExistence type="predicted"/>
<organism evidence="3 4">
    <name type="scientific">Anaerococcus martiniensis</name>
    <dbReference type="NCBI Taxonomy" id="3115615"/>
    <lineage>
        <taxon>Bacteria</taxon>
        <taxon>Bacillati</taxon>
        <taxon>Bacillota</taxon>
        <taxon>Tissierellia</taxon>
        <taxon>Tissierellales</taxon>
        <taxon>Peptoniphilaceae</taxon>
        <taxon>Anaerococcus</taxon>
    </lineage>
</organism>
<feature type="compositionally biased region" description="Polar residues" evidence="1">
    <location>
        <begin position="24"/>
        <end position="34"/>
    </location>
</feature>
<feature type="chain" id="PRO_5045499650" evidence="2">
    <location>
        <begin position="23"/>
        <end position="411"/>
    </location>
</feature>
<name>A0ABW9M7S2_9FIRM</name>
<keyword evidence="2" id="KW-0732">Signal</keyword>
<feature type="compositionally biased region" description="Basic and acidic residues" evidence="1">
    <location>
        <begin position="61"/>
        <end position="70"/>
    </location>
</feature>
<feature type="signal peptide" evidence="2">
    <location>
        <begin position="1"/>
        <end position="22"/>
    </location>
</feature>
<evidence type="ECO:0000313" key="3">
    <source>
        <dbReference type="EMBL" id="MFO3665369.1"/>
    </source>
</evidence>
<evidence type="ECO:0000256" key="1">
    <source>
        <dbReference type="SAM" id="MobiDB-lite"/>
    </source>
</evidence>
<protein>
    <submittedName>
        <fullName evidence="3">Peptidoglycan-binding protein</fullName>
    </submittedName>
</protein>
<comment type="caution">
    <text evidence="3">The sequence shown here is derived from an EMBL/GenBank/DDBJ whole genome shotgun (WGS) entry which is preliminary data.</text>
</comment>
<gene>
    <name evidence="3" type="ORF">ACCQ41_03830</name>
</gene>
<dbReference type="EMBL" id="JBGMEI010000004">
    <property type="protein sequence ID" value="MFO3665369.1"/>
    <property type="molecule type" value="Genomic_DNA"/>
</dbReference>
<reference evidence="3 4" key="1">
    <citation type="journal article" date="2025" name="Anaerobe">
        <title>Description of Anaerococcus kampingiae sp. nov., Anaerococcus groningensis sp. nov., Anaerococcus martiniensis sp. nov., and Anaerococcus cruorum sp. nov., isolated from human clinical specimens.</title>
        <authorList>
            <person name="Boiten K.E."/>
            <person name="Meijer J."/>
            <person name="van Wezel E.M."/>
            <person name="Veloo A.C.M."/>
        </authorList>
    </citation>
    <scope>NUCLEOTIDE SEQUENCE [LARGE SCALE GENOMIC DNA]</scope>
    <source>
        <strain evidence="3 4">ENR0831</strain>
    </source>
</reference>